<comment type="caution">
    <text evidence="3">The sequence shown here is derived from an EMBL/GenBank/DDBJ whole genome shotgun (WGS) entry which is preliminary data.</text>
</comment>
<feature type="coiled-coil region" evidence="1">
    <location>
        <begin position="313"/>
        <end position="347"/>
    </location>
</feature>
<feature type="chain" id="PRO_5036469393" evidence="2">
    <location>
        <begin position="20"/>
        <end position="351"/>
    </location>
</feature>
<protein>
    <submittedName>
        <fullName evidence="3">Uncharacterized protein</fullName>
    </submittedName>
</protein>
<name>A0A8X8IG85_9BACT</name>
<gene>
    <name evidence="3" type="ORF">SAMN05444410_1274</name>
</gene>
<organism evidence="3 4">
    <name type="scientific">Hydrobacter penzbergensis</name>
    <dbReference type="NCBI Taxonomy" id="1235997"/>
    <lineage>
        <taxon>Bacteria</taxon>
        <taxon>Pseudomonadati</taxon>
        <taxon>Bacteroidota</taxon>
        <taxon>Chitinophagia</taxon>
        <taxon>Chitinophagales</taxon>
        <taxon>Chitinophagaceae</taxon>
        <taxon>Hydrobacter</taxon>
    </lineage>
</organism>
<evidence type="ECO:0000313" key="3">
    <source>
        <dbReference type="EMBL" id="SDX69216.1"/>
    </source>
</evidence>
<dbReference type="RefSeq" id="WP_092727059.1">
    <property type="nucleotide sequence ID" value="NZ_FNNO01000027.1"/>
</dbReference>
<keyword evidence="2" id="KW-0732">Signal</keyword>
<keyword evidence="4" id="KW-1185">Reference proteome</keyword>
<dbReference type="AlphaFoldDB" id="A0A8X8IG85"/>
<evidence type="ECO:0000256" key="2">
    <source>
        <dbReference type="SAM" id="SignalP"/>
    </source>
</evidence>
<evidence type="ECO:0000256" key="1">
    <source>
        <dbReference type="SAM" id="Coils"/>
    </source>
</evidence>
<dbReference type="EMBL" id="FNNO01000027">
    <property type="protein sequence ID" value="SDX69216.1"/>
    <property type="molecule type" value="Genomic_DNA"/>
</dbReference>
<feature type="signal peptide" evidence="2">
    <location>
        <begin position="1"/>
        <end position="19"/>
    </location>
</feature>
<proteinExistence type="predicted"/>
<keyword evidence="1" id="KW-0175">Coiled coil</keyword>
<evidence type="ECO:0000313" key="4">
    <source>
        <dbReference type="Proteomes" id="UP000198711"/>
    </source>
</evidence>
<accession>A0A8X8IG85</accession>
<dbReference type="Proteomes" id="UP000198711">
    <property type="component" value="Unassembled WGS sequence"/>
</dbReference>
<sequence>MKKLLLLLLMIFGYQMSHAQTNTFPSNGNVGINRTPNAGKLIIGTGNVTTLGAVASNGLGINANDDNKVVGNIAQIGLGLQNSYQPVAIAATITDASVYSMADLLFATRATNTDVAPVERMRITAGGNVGIGRIPYAGKLLIGAGNVTTLGAVASNGLGISANDDNKVVGNLAQIGLGLANAYQPIAIAATITDASAYSTADLVFATRATNTDVAPTERLRITCNGNIGIGTTTPGPYKLAVEGILGARTIKVTQVNPWADYVFNEGYSLRPLSAVEQFIKANKHLPEVPSANEVAKDGIDLGDNQTLLLKKIEELTLYMIDLKKENQQLKKQVEANSKEIRQVKTKINQK</sequence>
<reference evidence="3 4" key="1">
    <citation type="submission" date="2016-10" db="EMBL/GenBank/DDBJ databases">
        <authorList>
            <person name="Varghese N."/>
            <person name="Submissions S."/>
        </authorList>
    </citation>
    <scope>NUCLEOTIDE SEQUENCE [LARGE SCALE GENOMIC DNA]</scope>
    <source>
        <strain evidence="3 4">DSM 25353</strain>
    </source>
</reference>